<evidence type="ECO:0000256" key="16">
    <source>
        <dbReference type="ARBA" id="ARBA00034000"/>
    </source>
</evidence>
<dbReference type="GO" id="GO:0008658">
    <property type="term" value="F:penicillin binding"/>
    <property type="evidence" value="ECO:0007669"/>
    <property type="project" value="InterPro"/>
</dbReference>
<feature type="transmembrane region" description="Helical" evidence="18">
    <location>
        <begin position="37"/>
        <end position="64"/>
    </location>
</feature>
<dbReference type="GO" id="GO:0008360">
    <property type="term" value="P:regulation of cell shape"/>
    <property type="evidence" value="ECO:0007669"/>
    <property type="project" value="UniProtKB-KW"/>
</dbReference>
<comment type="caution">
    <text evidence="21">The sequence shown here is derived from an EMBL/GenBank/DDBJ whole genome shotgun (WGS) entry which is preliminary data.</text>
</comment>
<feature type="transmembrane region" description="Helical" evidence="18">
    <location>
        <begin position="102"/>
        <end position="120"/>
    </location>
</feature>
<evidence type="ECO:0000256" key="12">
    <source>
        <dbReference type="ARBA" id="ARBA00022989"/>
    </source>
</evidence>
<dbReference type="AlphaFoldDB" id="A0A398BM09"/>
<proteinExistence type="inferred from homology"/>
<dbReference type="NCBIfam" id="TIGR02074">
    <property type="entry name" value="PBP_1a_fam"/>
    <property type="match status" value="1"/>
</dbReference>
<keyword evidence="5" id="KW-0645">Protease</keyword>
<keyword evidence="12 18" id="KW-1133">Transmembrane helix</keyword>
<dbReference type="SUPFAM" id="SSF56601">
    <property type="entry name" value="beta-lactamase/transpeptidase-like"/>
    <property type="match status" value="1"/>
</dbReference>
<comment type="catalytic activity">
    <reaction evidence="16">
        <text>Preferential cleavage: (Ac)2-L-Lys-D-Ala-|-D-Ala. Also transpeptidation of peptidyl-alanyl moieties that are N-acyl substituents of D-alanine.</text>
        <dbReference type="EC" id="3.4.16.4"/>
    </reaction>
</comment>
<evidence type="ECO:0000256" key="14">
    <source>
        <dbReference type="ARBA" id="ARBA00023268"/>
    </source>
</evidence>
<dbReference type="RefSeq" id="WP_119115927.1">
    <property type="nucleotide sequence ID" value="NZ_QWVS01000007.1"/>
</dbReference>
<dbReference type="GO" id="GO:0071555">
    <property type="term" value="P:cell wall organization"/>
    <property type="evidence" value="ECO:0007669"/>
    <property type="project" value="UniProtKB-KW"/>
</dbReference>
<dbReference type="PANTHER" id="PTHR32282">
    <property type="entry name" value="BINDING PROTEIN TRANSPEPTIDASE, PUTATIVE-RELATED"/>
    <property type="match status" value="1"/>
</dbReference>
<accession>A0A398BM09</accession>
<keyword evidence="13 18" id="KW-0472">Membrane</keyword>
<dbReference type="FunFam" id="1.10.3810.10:FF:000001">
    <property type="entry name" value="Penicillin-binding protein 1A"/>
    <property type="match status" value="1"/>
</dbReference>
<evidence type="ECO:0000256" key="7">
    <source>
        <dbReference type="ARBA" id="ARBA00022679"/>
    </source>
</evidence>
<dbReference type="InterPro" id="IPR023346">
    <property type="entry name" value="Lysozyme-like_dom_sf"/>
</dbReference>
<dbReference type="Pfam" id="PF00905">
    <property type="entry name" value="Transpeptidase"/>
    <property type="match status" value="1"/>
</dbReference>
<feature type="domain" description="Penicillin-binding protein transpeptidase" evidence="19">
    <location>
        <begin position="466"/>
        <end position="745"/>
    </location>
</feature>
<evidence type="ECO:0000256" key="5">
    <source>
        <dbReference type="ARBA" id="ARBA00022670"/>
    </source>
</evidence>
<evidence type="ECO:0000256" key="3">
    <source>
        <dbReference type="ARBA" id="ARBA00022475"/>
    </source>
</evidence>
<comment type="similarity">
    <text evidence="1">In the C-terminal section; belongs to the transpeptidase family.</text>
</comment>
<keyword evidence="9" id="KW-0378">Hydrolase</keyword>
<keyword evidence="22" id="KW-1185">Reference proteome</keyword>
<dbReference type="PANTHER" id="PTHR32282:SF32">
    <property type="entry name" value="PENICILLIN-BINDING PROTEIN 2A"/>
    <property type="match status" value="1"/>
</dbReference>
<keyword evidence="8 18" id="KW-0812">Transmembrane</keyword>
<evidence type="ECO:0000256" key="6">
    <source>
        <dbReference type="ARBA" id="ARBA00022676"/>
    </source>
</evidence>
<keyword evidence="15" id="KW-0961">Cell wall biogenesis/degradation</keyword>
<dbReference type="Gene3D" id="1.10.3810.10">
    <property type="entry name" value="Biosynthetic peptidoglycan transglycosylase-like"/>
    <property type="match status" value="1"/>
</dbReference>
<evidence type="ECO:0000256" key="4">
    <source>
        <dbReference type="ARBA" id="ARBA00022645"/>
    </source>
</evidence>
<evidence type="ECO:0000256" key="2">
    <source>
        <dbReference type="ARBA" id="ARBA00007739"/>
    </source>
</evidence>
<protein>
    <submittedName>
        <fullName evidence="21">PBP1A family penicillin-binding protein</fullName>
    </submittedName>
</protein>
<comment type="similarity">
    <text evidence="2">In the N-terminal section; belongs to the glycosyltransferase 51 family.</text>
</comment>
<keyword evidence="3" id="KW-1003">Cell membrane</keyword>
<evidence type="ECO:0000256" key="17">
    <source>
        <dbReference type="ARBA" id="ARBA00049902"/>
    </source>
</evidence>
<evidence type="ECO:0000256" key="11">
    <source>
        <dbReference type="ARBA" id="ARBA00022984"/>
    </source>
</evidence>
<dbReference type="SUPFAM" id="SSF53955">
    <property type="entry name" value="Lysozyme-like"/>
    <property type="match status" value="1"/>
</dbReference>
<dbReference type="Gene3D" id="3.40.710.10">
    <property type="entry name" value="DD-peptidase/beta-lactamase superfamily"/>
    <property type="match status" value="1"/>
</dbReference>
<keyword evidence="14" id="KW-0511">Multifunctional enzyme</keyword>
<evidence type="ECO:0000256" key="10">
    <source>
        <dbReference type="ARBA" id="ARBA00022960"/>
    </source>
</evidence>
<dbReference type="InterPro" id="IPR012338">
    <property type="entry name" value="Beta-lactam/transpept-like"/>
</dbReference>
<evidence type="ECO:0000256" key="13">
    <source>
        <dbReference type="ARBA" id="ARBA00023136"/>
    </source>
</evidence>
<evidence type="ECO:0000256" key="15">
    <source>
        <dbReference type="ARBA" id="ARBA00023316"/>
    </source>
</evidence>
<keyword evidence="10" id="KW-0133">Cell shape</keyword>
<evidence type="ECO:0000256" key="9">
    <source>
        <dbReference type="ARBA" id="ARBA00022801"/>
    </source>
</evidence>
<sequence>MTIAIKGVVINVMDIFRFIFTNILSLFAQVFKIQQHWVWEVLSLLMSIVTIGLLIWGLITLFSHKEEAITNKYKRIIYNVSFYALIGLQIGFLLFFMGLIGISIVIIGLFILGLVALFSHKEETFINKYKRILYNISFYSLVGLQIFLLLFFIIRIGITIYIASSDSKLKDYTFDTEALQYELTNIFIYDQKGNPVYKVVHNSTNRDVVTLDEMPTQLQRAFVDVEDKQFYQHIGVSIEGYIRAFFYEMIRPSQKMHGGSTITQQLIKNVNGDIYNRNVLHKFQEALLSIIIESKYSKEEILEMYLNRIYLGEGVYGVGTAARQYFNKNVYDLTLVESAYLAGLPKAPSTYTKNLKAGNQRKNIVLQAMKENETITENQYQKALQQTVILKQAKNKQTSALDSYVDYVLKEAKEDYELSDKDLQSNGYHIYTYLDTEFQQHMYQTAQSFSYKDDQESKNKKVQVGIAAVDNDNGNIIALYGGRDFVRGYLNRSYQYYQPGSIIKPLVVYAPALETGKWNAQSTVVDEKTNFDGYSPKNAGEKYGGNITLEQAIIRSANIPAVAVFQDIGIKTGVKALEKMNIEIQEKDEQLHLALGGMEKGVTPIQMAQSYAVFPNYGYFKPAKAIKLIKNKNGEFVQKKEQAEIKGIDVFTSETAYHITEMLQKVITEPNGTGKNAKIGVPVAGKTGTTEEEGTNGGIRDAWFVGYTPNVTMSVHLGFDQPSKALYLTTSGGDNPATLFARIMKESRKNTASIAFQKPQSVKEIEEKKAKEAENTSLIQDSKKKLSEMKSSITSFFERFVQNIKTE</sequence>
<evidence type="ECO:0000256" key="1">
    <source>
        <dbReference type="ARBA" id="ARBA00007090"/>
    </source>
</evidence>
<evidence type="ECO:0000259" key="19">
    <source>
        <dbReference type="Pfam" id="PF00905"/>
    </source>
</evidence>
<evidence type="ECO:0000256" key="18">
    <source>
        <dbReference type="SAM" id="Phobius"/>
    </source>
</evidence>
<feature type="transmembrane region" description="Helical" evidence="18">
    <location>
        <begin position="76"/>
        <end position="96"/>
    </location>
</feature>
<feature type="transmembrane region" description="Helical" evidence="18">
    <location>
        <begin position="132"/>
        <end position="154"/>
    </location>
</feature>
<feature type="domain" description="Glycosyl transferase family 51" evidence="20">
    <location>
        <begin position="194"/>
        <end position="370"/>
    </location>
</feature>
<evidence type="ECO:0000256" key="8">
    <source>
        <dbReference type="ARBA" id="ARBA00022692"/>
    </source>
</evidence>
<dbReference type="InterPro" id="IPR036950">
    <property type="entry name" value="PBP_transglycosylase"/>
</dbReference>
<evidence type="ECO:0000313" key="22">
    <source>
        <dbReference type="Proteomes" id="UP000266016"/>
    </source>
</evidence>
<keyword evidence="6" id="KW-0328">Glycosyltransferase</keyword>
<dbReference type="InterPro" id="IPR050396">
    <property type="entry name" value="Glycosyltr_51/Transpeptidase"/>
</dbReference>
<dbReference type="EMBL" id="QWVS01000007">
    <property type="protein sequence ID" value="RID88403.1"/>
    <property type="molecule type" value="Genomic_DNA"/>
</dbReference>
<dbReference type="InterPro" id="IPR001264">
    <property type="entry name" value="Glyco_trans_51"/>
</dbReference>
<keyword evidence="7" id="KW-0808">Transferase</keyword>
<dbReference type="Proteomes" id="UP000266016">
    <property type="component" value="Unassembled WGS sequence"/>
</dbReference>
<dbReference type="GO" id="GO:0006508">
    <property type="term" value="P:proteolysis"/>
    <property type="evidence" value="ECO:0007669"/>
    <property type="project" value="UniProtKB-KW"/>
</dbReference>
<feature type="transmembrane region" description="Helical" evidence="18">
    <location>
        <begin position="12"/>
        <end position="31"/>
    </location>
</feature>
<dbReference type="GO" id="GO:0008955">
    <property type="term" value="F:peptidoglycan glycosyltransferase activity"/>
    <property type="evidence" value="ECO:0007669"/>
    <property type="project" value="UniProtKB-EC"/>
</dbReference>
<reference evidence="21 22" key="1">
    <citation type="submission" date="2018-08" db="EMBL/GenBank/DDBJ databases">
        <title>Bacillus jemisoniae sp. nov., Bacillus chryseoplanitiae sp. nov., Bacillus resnikiae sp. nov., and Bacillus frankliniae sp. nov., isolated from Viking spacecraft and associated surfaces.</title>
        <authorList>
            <person name="Seuylemezian A."/>
            <person name="Vaishampayan P."/>
        </authorList>
    </citation>
    <scope>NUCLEOTIDE SEQUENCE [LARGE SCALE GENOMIC DNA]</scope>
    <source>
        <strain evidence="21 22">MA001</strain>
    </source>
</reference>
<dbReference type="GO" id="GO:0030288">
    <property type="term" value="C:outer membrane-bounded periplasmic space"/>
    <property type="evidence" value="ECO:0007669"/>
    <property type="project" value="TreeGrafter"/>
</dbReference>
<organism evidence="21 22">
    <name type="scientific">Peribacillus asahii</name>
    <dbReference type="NCBI Taxonomy" id="228899"/>
    <lineage>
        <taxon>Bacteria</taxon>
        <taxon>Bacillati</taxon>
        <taxon>Bacillota</taxon>
        <taxon>Bacilli</taxon>
        <taxon>Bacillales</taxon>
        <taxon>Bacillaceae</taxon>
        <taxon>Peribacillus</taxon>
    </lineage>
</organism>
<gene>
    <name evidence="21" type="ORF">D1953_04275</name>
</gene>
<keyword evidence="4" id="KW-0121">Carboxypeptidase</keyword>
<name>A0A398BM09_9BACI</name>
<dbReference type="GO" id="GO:0009002">
    <property type="term" value="F:serine-type D-Ala-D-Ala carboxypeptidase activity"/>
    <property type="evidence" value="ECO:0007669"/>
    <property type="project" value="UniProtKB-EC"/>
</dbReference>
<dbReference type="GO" id="GO:0009252">
    <property type="term" value="P:peptidoglycan biosynthetic process"/>
    <property type="evidence" value="ECO:0007669"/>
    <property type="project" value="UniProtKB-KW"/>
</dbReference>
<evidence type="ECO:0000313" key="21">
    <source>
        <dbReference type="EMBL" id="RID88403.1"/>
    </source>
</evidence>
<dbReference type="Pfam" id="PF00912">
    <property type="entry name" value="Transgly"/>
    <property type="match status" value="1"/>
</dbReference>
<dbReference type="InterPro" id="IPR001460">
    <property type="entry name" value="PCN-bd_Tpept"/>
</dbReference>
<keyword evidence="11" id="KW-0573">Peptidoglycan synthesis</keyword>
<comment type="catalytic activity">
    <reaction evidence="17">
        <text>[GlcNAc-(1-&gt;4)-Mur2Ac(oyl-L-Ala-gamma-D-Glu-L-Lys-D-Ala-D-Ala)](n)-di-trans,octa-cis-undecaprenyl diphosphate + beta-D-GlcNAc-(1-&gt;4)-Mur2Ac(oyl-L-Ala-gamma-D-Glu-L-Lys-D-Ala-D-Ala)-di-trans,octa-cis-undecaprenyl diphosphate = [GlcNAc-(1-&gt;4)-Mur2Ac(oyl-L-Ala-gamma-D-Glu-L-Lys-D-Ala-D-Ala)](n+1)-di-trans,octa-cis-undecaprenyl diphosphate + di-trans,octa-cis-undecaprenyl diphosphate + H(+)</text>
        <dbReference type="Rhea" id="RHEA:23708"/>
        <dbReference type="Rhea" id="RHEA-COMP:9602"/>
        <dbReference type="Rhea" id="RHEA-COMP:9603"/>
        <dbReference type="ChEBI" id="CHEBI:15378"/>
        <dbReference type="ChEBI" id="CHEBI:58405"/>
        <dbReference type="ChEBI" id="CHEBI:60033"/>
        <dbReference type="ChEBI" id="CHEBI:78435"/>
        <dbReference type="EC" id="2.4.99.28"/>
    </reaction>
</comment>
<evidence type="ECO:0000259" key="20">
    <source>
        <dbReference type="Pfam" id="PF00912"/>
    </source>
</evidence>